<evidence type="ECO:0000259" key="10">
    <source>
        <dbReference type="PROSITE" id="PS50109"/>
    </source>
</evidence>
<comment type="subcellular location">
    <subcellularLocation>
        <location evidence="2">Cell membrane</location>
    </subcellularLocation>
</comment>
<keyword evidence="11" id="KW-0547">Nucleotide-binding</keyword>
<dbReference type="InterPro" id="IPR005467">
    <property type="entry name" value="His_kinase_dom"/>
</dbReference>
<evidence type="ECO:0000256" key="2">
    <source>
        <dbReference type="ARBA" id="ARBA00004236"/>
    </source>
</evidence>
<comment type="caution">
    <text evidence="11">The sequence shown here is derived from an EMBL/GenBank/DDBJ whole genome shotgun (WGS) entry which is preliminary data.</text>
</comment>
<dbReference type="SUPFAM" id="SSF47384">
    <property type="entry name" value="Homodimeric domain of signal transducing histidine kinase"/>
    <property type="match status" value="1"/>
</dbReference>
<feature type="transmembrane region" description="Helical" evidence="9">
    <location>
        <begin position="14"/>
        <end position="37"/>
    </location>
</feature>
<dbReference type="InterPro" id="IPR003594">
    <property type="entry name" value="HATPase_dom"/>
</dbReference>
<dbReference type="Pfam" id="PF02518">
    <property type="entry name" value="HATPase_c"/>
    <property type="match status" value="1"/>
</dbReference>
<dbReference type="EC" id="2.7.13.3" evidence="3"/>
<evidence type="ECO:0000256" key="6">
    <source>
        <dbReference type="ARBA" id="ARBA00022777"/>
    </source>
</evidence>
<dbReference type="PANTHER" id="PTHR43711:SF1">
    <property type="entry name" value="HISTIDINE KINASE 1"/>
    <property type="match status" value="1"/>
</dbReference>
<reference evidence="12" key="1">
    <citation type="submission" date="2023-06" db="EMBL/GenBank/DDBJ databases">
        <title>Identification and characterization of horizontal gene transfer across gut microbiota members of farm animals based on homology search.</title>
        <authorList>
            <person name="Zeman M."/>
            <person name="Kubasova T."/>
            <person name="Jahodarova E."/>
            <person name="Nykrynova M."/>
            <person name="Rychlik I."/>
        </authorList>
    </citation>
    <scope>NUCLEOTIDE SEQUENCE [LARGE SCALE GENOMIC DNA]</scope>
    <source>
        <strain evidence="12">154_Feed</strain>
    </source>
</reference>
<dbReference type="CDD" id="cd00075">
    <property type="entry name" value="HATPase"/>
    <property type="match status" value="1"/>
</dbReference>
<accession>A0ABT7V8M2</accession>
<dbReference type="CDD" id="cd00082">
    <property type="entry name" value="HisKA"/>
    <property type="match status" value="1"/>
</dbReference>
<dbReference type="GO" id="GO:0005524">
    <property type="term" value="F:ATP binding"/>
    <property type="evidence" value="ECO:0007669"/>
    <property type="project" value="UniProtKB-KW"/>
</dbReference>
<dbReference type="Pfam" id="PF00512">
    <property type="entry name" value="HisKA"/>
    <property type="match status" value="1"/>
</dbReference>
<comment type="catalytic activity">
    <reaction evidence="1">
        <text>ATP + protein L-histidine = ADP + protein N-phospho-L-histidine.</text>
        <dbReference type="EC" id="2.7.13.3"/>
    </reaction>
</comment>
<evidence type="ECO:0000256" key="9">
    <source>
        <dbReference type="SAM" id="Phobius"/>
    </source>
</evidence>
<evidence type="ECO:0000256" key="4">
    <source>
        <dbReference type="ARBA" id="ARBA00022553"/>
    </source>
</evidence>
<feature type="compositionally biased region" description="Basic and acidic residues" evidence="8">
    <location>
        <begin position="100"/>
        <end position="120"/>
    </location>
</feature>
<organism evidence="11 12">
    <name type="scientific">Enorma phocaeensis</name>
    <dbReference type="NCBI Taxonomy" id="1871019"/>
    <lineage>
        <taxon>Bacteria</taxon>
        <taxon>Bacillati</taxon>
        <taxon>Actinomycetota</taxon>
        <taxon>Coriobacteriia</taxon>
        <taxon>Coriobacteriales</taxon>
        <taxon>Coriobacteriaceae</taxon>
        <taxon>Enorma</taxon>
    </lineage>
</organism>
<dbReference type="SUPFAM" id="SSF55874">
    <property type="entry name" value="ATPase domain of HSP90 chaperone/DNA topoisomerase II/histidine kinase"/>
    <property type="match status" value="1"/>
</dbReference>
<evidence type="ECO:0000256" key="1">
    <source>
        <dbReference type="ARBA" id="ARBA00000085"/>
    </source>
</evidence>
<dbReference type="SMART" id="SM00388">
    <property type="entry name" value="HisKA"/>
    <property type="match status" value="1"/>
</dbReference>
<dbReference type="PANTHER" id="PTHR43711">
    <property type="entry name" value="TWO-COMPONENT HISTIDINE KINASE"/>
    <property type="match status" value="1"/>
</dbReference>
<feature type="transmembrane region" description="Helical" evidence="9">
    <location>
        <begin position="153"/>
        <end position="179"/>
    </location>
</feature>
<protein>
    <recommendedName>
        <fullName evidence="3">histidine kinase</fullName>
        <ecNumber evidence="3">2.7.13.3</ecNumber>
    </recommendedName>
</protein>
<keyword evidence="9" id="KW-0472">Membrane</keyword>
<dbReference type="Gene3D" id="1.10.287.130">
    <property type="match status" value="1"/>
</dbReference>
<keyword evidence="7" id="KW-0902">Two-component regulatory system</keyword>
<dbReference type="Gene3D" id="3.30.565.10">
    <property type="entry name" value="Histidine kinase-like ATPase, C-terminal domain"/>
    <property type="match status" value="1"/>
</dbReference>
<keyword evidence="9" id="KW-1133">Transmembrane helix</keyword>
<dbReference type="InterPro" id="IPR004358">
    <property type="entry name" value="Sig_transdc_His_kin-like_C"/>
</dbReference>
<dbReference type="InterPro" id="IPR036890">
    <property type="entry name" value="HATPase_C_sf"/>
</dbReference>
<evidence type="ECO:0000313" key="11">
    <source>
        <dbReference type="EMBL" id="MDM8274853.1"/>
    </source>
</evidence>
<dbReference type="EMBL" id="JAUDDZ010000005">
    <property type="protein sequence ID" value="MDM8274853.1"/>
    <property type="molecule type" value="Genomic_DNA"/>
</dbReference>
<evidence type="ECO:0000256" key="7">
    <source>
        <dbReference type="ARBA" id="ARBA00023012"/>
    </source>
</evidence>
<feature type="region of interest" description="Disordered" evidence="8">
    <location>
        <begin position="95"/>
        <end position="123"/>
    </location>
</feature>
<dbReference type="Proteomes" id="UP001529421">
    <property type="component" value="Unassembled WGS sequence"/>
</dbReference>
<dbReference type="SMART" id="SM00387">
    <property type="entry name" value="HATPase_c"/>
    <property type="match status" value="1"/>
</dbReference>
<proteinExistence type="predicted"/>
<gene>
    <name evidence="11" type="ORF">QUW28_04970</name>
</gene>
<keyword evidence="5" id="KW-0808">Transferase</keyword>
<name>A0ABT7V8M2_9ACTN</name>
<dbReference type="PRINTS" id="PR00344">
    <property type="entry name" value="BCTRLSENSOR"/>
</dbReference>
<evidence type="ECO:0000256" key="5">
    <source>
        <dbReference type="ARBA" id="ARBA00022679"/>
    </source>
</evidence>
<dbReference type="InterPro" id="IPR050736">
    <property type="entry name" value="Sensor_HK_Regulatory"/>
</dbReference>
<evidence type="ECO:0000256" key="3">
    <source>
        <dbReference type="ARBA" id="ARBA00012438"/>
    </source>
</evidence>
<dbReference type="InterPro" id="IPR036097">
    <property type="entry name" value="HisK_dim/P_sf"/>
</dbReference>
<dbReference type="PROSITE" id="PS50109">
    <property type="entry name" value="HIS_KIN"/>
    <property type="match status" value="1"/>
</dbReference>
<keyword evidence="11" id="KW-0067">ATP-binding</keyword>
<keyword evidence="9" id="KW-0812">Transmembrane</keyword>
<evidence type="ECO:0000256" key="8">
    <source>
        <dbReference type="SAM" id="MobiDB-lite"/>
    </source>
</evidence>
<dbReference type="InterPro" id="IPR003661">
    <property type="entry name" value="HisK_dim/P_dom"/>
</dbReference>
<dbReference type="RefSeq" id="WP_289544974.1">
    <property type="nucleotide sequence ID" value="NZ_JAUDDZ010000005.1"/>
</dbReference>
<keyword evidence="6" id="KW-0418">Kinase</keyword>
<keyword evidence="4" id="KW-0597">Phosphoprotein</keyword>
<sequence>MSALAAKHSLSRRVFGTVFSVAFIGIAVFAIAGTVFLHANLARSTKNELYDEVEIVATALSSAEDDVAMLKNMKFDSKRVTLIDVGGDVIYDSEESESLMENHENRPEIEEARAEGHGSAERSSSTLGEVMLYEAVALDNGQVVRLAEAQEGLIAILASFVAPLILIAVIVLVVSFFAARRESRIIIAPLLDVDLDHPKRNMDNAYSEMVPMLERIESQRKELKRQMRVLADNDRMRREFTANITHELKTPLTTISGYAELIAGGMVADDADLRDFGSRIYREAGRLTALVNDILTLSNLDEAERSDHADSTSILGSMEPVDLPRMLDSVMQRLEQVAKKGEVTIVCDPHPSMVVGVPRLLDELAYNLASNAIRYNLPGGKVTLACGMDEAKRPYIQVIDTGIGIAPEEQDKVFERFYRVDKSRSKARGGTGLGLAIVKHAASFHGANIDLASELGQGTCITVTFPVQVWPDMGEGASPVVLDATTA</sequence>
<evidence type="ECO:0000313" key="12">
    <source>
        <dbReference type="Proteomes" id="UP001529421"/>
    </source>
</evidence>
<keyword evidence="12" id="KW-1185">Reference proteome</keyword>
<feature type="domain" description="Histidine kinase" evidence="10">
    <location>
        <begin position="243"/>
        <end position="469"/>
    </location>
</feature>